<accession>A0A1I5U1A7</accession>
<dbReference type="HAMAP" id="MF_00065">
    <property type="entry name" value="Adenylyl_sulf_kinase"/>
    <property type="match status" value="1"/>
</dbReference>
<sequence>MNGSSTLVCRQDSRVSREQRELLNVQRGQVLWLTGLSGAGKSTLAYALEARLYLLGRRCVVLDGDNLRGGLCADLGFTPEGRHENLRRAAEVAKLFVESGVICIAAFISPTCLDRAMVREIVGPDDFSEVYLNCSLQACEARDVKGLYQRARAGEISDFTGITSPYEPPLRPTLTLMTECLSIEDCVQRLIECLG</sequence>
<protein>
    <recommendedName>
        <fullName evidence="6 14">Adenylyl-sulfate kinase</fullName>
        <ecNumber evidence="5 14">2.7.1.25</ecNumber>
    </recommendedName>
    <alternativeName>
        <fullName evidence="12 14">APS kinase</fullName>
    </alternativeName>
    <alternativeName>
        <fullName evidence="13 14">ATP adenosine-5'-phosphosulfate 3'-phosphotransferase</fullName>
    </alternativeName>
    <alternativeName>
        <fullName evidence="11 14">Adenosine-5'-phosphosulfate kinase</fullName>
    </alternativeName>
</protein>
<dbReference type="EC" id="2.7.1.25" evidence="5 14"/>
<dbReference type="GO" id="GO:0004020">
    <property type="term" value="F:adenylylsulfate kinase activity"/>
    <property type="evidence" value="ECO:0007669"/>
    <property type="project" value="UniProtKB-UniRule"/>
</dbReference>
<dbReference type="PANTHER" id="PTHR11055">
    <property type="entry name" value="BIFUNCTIONAL 3'-PHOSPHOADENOSINE 5'-PHOSPHOSULFATE SYNTHASE"/>
    <property type="match status" value="1"/>
</dbReference>
<evidence type="ECO:0000256" key="11">
    <source>
        <dbReference type="ARBA" id="ARBA00029724"/>
    </source>
</evidence>
<dbReference type="Gene3D" id="3.40.50.300">
    <property type="entry name" value="P-loop containing nucleotide triphosphate hydrolases"/>
    <property type="match status" value="1"/>
</dbReference>
<dbReference type="Proteomes" id="UP000198784">
    <property type="component" value="Unassembled WGS sequence"/>
</dbReference>
<dbReference type="NCBIfam" id="NF003013">
    <property type="entry name" value="PRK03846.1"/>
    <property type="match status" value="1"/>
</dbReference>
<evidence type="ECO:0000256" key="7">
    <source>
        <dbReference type="ARBA" id="ARBA00022679"/>
    </source>
</evidence>
<feature type="domain" description="APS kinase" evidence="16">
    <location>
        <begin position="27"/>
        <end position="176"/>
    </location>
</feature>
<keyword evidence="18" id="KW-1185">Reference proteome</keyword>
<evidence type="ECO:0000256" key="12">
    <source>
        <dbReference type="ARBA" id="ARBA00031393"/>
    </source>
</evidence>
<evidence type="ECO:0000256" key="3">
    <source>
        <dbReference type="ARBA" id="ARBA00004806"/>
    </source>
</evidence>
<evidence type="ECO:0000256" key="6">
    <source>
        <dbReference type="ARBA" id="ARBA00018163"/>
    </source>
</evidence>
<evidence type="ECO:0000256" key="4">
    <source>
        <dbReference type="ARBA" id="ARBA00007008"/>
    </source>
</evidence>
<gene>
    <name evidence="14" type="primary">cysC</name>
    <name evidence="17" type="ORF">SAMN05216190_1236</name>
</gene>
<evidence type="ECO:0000313" key="17">
    <source>
        <dbReference type="EMBL" id="SFP89063.1"/>
    </source>
</evidence>
<dbReference type="Pfam" id="PF01583">
    <property type="entry name" value="APS_kinase"/>
    <property type="match status" value="1"/>
</dbReference>
<dbReference type="EMBL" id="FOWX01000023">
    <property type="protein sequence ID" value="SFP89063.1"/>
    <property type="molecule type" value="Genomic_DNA"/>
</dbReference>
<comment type="function">
    <text evidence="2 14 15">Catalyzes the synthesis of activated sulfate.</text>
</comment>
<organism evidence="17 18">
    <name type="scientific">Pseudomonas borbori</name>
    <dbReference type="NCBI Taxonomy" id="289003"/>
    <lineage>
        <taxon>Bacteria</taxon>
        <taxon>Pseudomonadati</taxon>
        <taxon>Pseudomonadota</taxon>
        <taxon>Gammaproteobacteria</taxon>
        <taxon>Pseudomonadales</taxon>
        <taxon>Pseudomonadaceae</taxon>
        <taxon>Pseudomonas</taxon>
    </lineage>
</organism>
<dbReference type="InterPro" id="IPR059117">
    <property type="entry name" value="APS_kinase_dom"/>
</dbReference>
<evidence type="ECO:0000313" key="18">
    <source>
        <dbReference type="Proteomes" id="UP000198784"/>
    </source>
</evidence>
<name>A0A1I5U1A7_9PSED</name>
<evidence type="ECO:0000256" key="9">
    <source>
        <dbReference type="ARBA" id="ARBA00022777"/>
    </source>
</evidence>
<dbReference type="STRING" id="289003.SAMN05216190_1236"/>
<proteinExistence type="inferred from homology"/>
<dbReference type="CDD" id="cd02027">
    <property type="entry name" value="APSK"/>
    <property type="match status" value="1"/>
</dbReference>
<feature type="active site" description="Phosphoserine intermediate" evidence="14">
    <location>
        <position position="109"/>
    </location>
</feature>
<comment type="similarity">
    <text evidence="4 14 15">Belongs to the APS kinase family.</text>
</comment>
<evidence type="ECO:0000256" key="2">
    <source>
        <dbReference type="ARBA" id="ARBA00002632"/>
    </source>
</evidence>
<feature type="binding site" evidence="14">
    <location>
        <begin position="35"/>
        <end position="42"/>
    </location>
    <ligand>
        <name>ATP</name>
        <dbReference type="ChEBI" id="CHEBI:30616"/>
    </ligand>
</feature>
<comment type="pathway">
    <text evidence="3 14 15">Sulfur metabolism; hydrogen sulfide biosynthesis; sulfite from sulfate: step 2/3.</text>
</comment>
<dbReference type="UniPathway" id="UPA00140">
    <property type="reaction ID" value="UER00205"/>
</dbReference>
<dbReference type="InterPro" id="IPR027417">
    <property type="entry name" value="P-loop_NTPase"/>
</dbReference>
<keyword evidence="8 14" id="KW-0547">Nucleotide-binding</keyword>
<comment type="catalytic activity">
    <reaction evidence="1 14 15">
        <text>adenosine 5'-phosphosulfate + ATP = 3'-phosphoadenylyl sulfate + ADP + H(+)</text>
        <dbReference type="Rhea" id="RHEA:24152"/>
        <dbReference type="ChEBI" id="CHEBI:15378"/>
        <dbReference type="ChEBI" id="CHEBI:30616"/>
        <dbReference type="ChEBI" id="CHEBI:58243"/>
        <dbReference type="ChEBI" id="CHEBI:58339"/>
        <dbReference type="ChEBI" id="CHEBI:456216"/>
        <dbReference type="EC" id="2.7.1.25"/>
    </reaction>
</comment>
<evidence type="ECO:0000256" key="5">
    <source>
        <dbReference type="ARBA" id="ARBA00012121"/>
    </source>
</evidence>
<keyword evidence="7 14" id="KW-0808">Transferase</keyword>
<evidence type="ECO:0000256" key="14">
    <source>
        <dbReference type="HAMAP-Rule" id="MF_00065"/>
    </source>
</evidence>
<evidence type="ECO:0000256" key="13">
    <source>
        <dbReference type="ARBA" id="ARBA00031464"/>
    </source>
</evidence>
<keyword evidence="14" id="KW-0597">Phosphoprotein</keyword>
<evidence type="ECO:0000256" key="8">
    <source>
        <dbReference type="ARBA" id="ARBA00022741"/>
    </source>
</evidence>
<evidence type="ECO:0000259" key="16">
    <source>
        <dbReference type="Pfam" id="PF01583"/>
    </source>
</evidence>
<dbReference type="SUPFAM" id="SSF52540">
    <property type="entry name" value="P-loop containing nucleoside triphosphate hydrolases"/>
    <property type="match status" value="1"/>
</dbReference>
<dbReference type="AlphaFoldDB" id="A0A1I5U1A7"/>
<dbReference type="GO" id="GO:0000103">
    <property type="term" value="P:sulfate assimilation"/>
    <property type="evidence" value="ECO:0007669"/>
    <property type="project" value="UniProtKB-UniRule"/>
</dbReference>
<dbReference type="NCBIfam" id="TIGR00455">
    <property type="entry name" value="apsK"/>
    <property type="match status" value="1"/>
</dbReference>
<dbReference type="OrthoDB" id="9804504at2"/>
<evidence type="ECO:0000256" key="10">
    <source>
        <dbReference type="ARBA" id="ARBA00022840"/>
    </source>
</evidence>
<keyword evidence="9 14" id="KW-0418">Kinase</keyword>
<evidence type="ECO:0000256" key="15">
    <source>
        <dbReference type="RuleBase" id="RU004347"/>
    </source>
</evidence>
<reference evidence="18" key="1">
    <citation type="submission" date="2016-10" db="EMBL/GenBank/DDBJ databases">
        <authorList>
            <person name="Varghese N."/>
            <person name="Submissions S."/>
        </authorList>
    </citation>
    <scope>NUCLEOTIDE SEQUENCE [LARGE SCALE GENOMIC DNA]</scope>
    <source>
        <strain evidence="18">DSM 17834</strain>
    </source>
</reference>
<dbReference type="GO" id="GO:0005524">
    <property type="term" value="F:ATP binding"/>
    <property type="evidence" value="ECO:0007669"/>
    <property type="project" value="UniProtKB-UniRule"/>
</dbReference>
<dbReference type="PANTHER" id="PTHR11055:SF63">
    <property type="entry name" value="ADENYLYL-SULFATE KINASE 1, CHLOROPLASTIC"/>
    <property type="match status" value="1"/>
</dbReference>
<evidence type="ECO:0000256" key="1">
    <source>
        <dbReference type="ARBA" id="ARBA00001823"/>
    </source>
</evidence>
<keyword evidence="10 14" id="KW-0067">ATP-binding</keyword>
<dbReference type="GO" id="GO:0070814">
    <property type="term" value="P:hydrogen sulfide biosynthetic process"/>
    <property type="evidence" value="ECO:0007669"/>
    <property type="project" value="UniProtKB-UniRule"/>
</dbReference>
<dbReference type="InterPro" id="IPR002891">
    <property type="entry name" value="APS"/>
</dbReference>